<accession>A0ABV8AQA0</accession>
<organism evidence="2 3">
    <name type="scientific">Algoriphagus namhaensis</name>
    <dbReference type="NCBI Taxonomy" id="915353"/>
    <lineage>
        <taxon>Bacteria</taxon>
        <taxon>Pseudomonadati</taxon>
        <taxon>Bacteroidota</taxon>
        <taxon>Cytophagia</taxon>
        <taxon>Cytophagales</taxon>
        <taxon>Cyclobacteriaceae</taxon>
        <taxon>Algoriphagus</taxon>
    </lineage>
</organism>
<gene>
    <name evidence="2" type="ORF">ACFOSV_04935</name>
</gene>
<dbReference type="InterPro" id="IPR014755">
    <property type="entry name" value="Cu-Rt/internalin_Ig-like"/>
</dbReference>
<dbReference type="InterPro" id="IPR036415">
    <property type="entry name" value="Lamin_tail_dom_sf"/>
</dbReference>
<dbReference type="Proteomes" id="UP001595805">
    <property type="component" value="Unassembled WGS sequence"/>
</dbReference>
<evidence type="ECO:0000313" key="2">
    <source>
        <dbReference type="EMBL" id="MFC3879504.1"/>
    </source>
</evidence>
<evidence type="ECO:0008006" key="4">
    <source>
        <dbReference type="Google" id="ProtNLM"/>
    </source>
</evidence>
<sequence length="835" mass="93147">MRSRAIISLFLFILWVSLGKVLAQGSSLVLQTFEENFVIQSRPAEFLPDWTGNDVRGSAARVFQANGEGLNGSRALAVQTISSFDAELTIRVRLQEMSEGKVRFFAKTLRNGSGDRGVDVFYAWSESGEFTDFERLEGEGAFPNEDQDFRQFEIAIPEDFFGREVFLLLDIRYGEGSGTAARWVMDDFGYGVFEEDTESPAVVSVRGFDAREVEVQFTEAVDPVFSQFLISYELDGIEPISALLSADSIVNLAFPVPLEEERNYDLSIRQIPDLAGNFLRDTTVQFSFTDPTDIPKKGLVINEIMPAPRADLDLPNGEYVELFHAGDKPYRLDELTWTAGSRQAFLPEVWVSPEEYVLLVPANQESLWLDYGGIIPVENWPTLLNSGAELVLSDSLGVIDEVSYSSGSWGDSDLAASGYSLELANPFLVCDQSENWLPSISLIRGSPGLPNSVLDLTPDQKGPELLNARFLDSKTLEFSFDEAISENLPLASIAIDGDQAPDSMLVNGTQVIYFFENDFELNQIYQITKLEVMDCSGNLFEGELPLEIFLPRQAIASDVRINEVLFNPITGDPKFVELANLSEDYIEIGNWFLANWDEFGAPDDLERISEQGLILPPMGFVALTTDPSKLKTRYPRSANGIFFQMKQLPSYPIGGGVVSLLDLDQKEVEYFEYSEDLHHPLLRDPKGVSLERISLLQSAKENQNWQSASGNQDFATPGRENSQILPTDLIEDLIKIDPEVFDPEGSNGQTFTTISYSLDQTGWFGSFRIYDLGGRLIQSLAENVILGTNGFYIWTGTDSQGKRAKVGYYVLLVELFDPEGRVQMIKKTLVVGERL</sequence>
<evidence type="ECO:0000313" key="3">
    <source>
        <dbReference type="Proteomes" id="UP001595805"/>
    </source>
</evidence>
<protein>
    <recommendedName>
        <fullName evidence="4">Lamin tail domain-containing protein</fullName>
    </recommendedName>
</protein>
<dbReference type="RefSeq" id="WP_377903992.1">
    <property type="nucleotide sequence ID" value="NZ_JBHRZS010000006.1"/>
</dbReference>
<comment type="caution">
    <text evidence="2">The sequence shown here is derived from an EMBL/GenBank/DDBJ whole genome shotgun (WGS) entry which is preliminary data.</text>
</comment>
<reference evidence="3" key="1">
    <citation type="journal article" date="2019" name="Int. J. Syst. Evol. Microbiol.">
        <title>The Global Catalogue of Microorganisms (GCM) 10K type strain sequencing project: providing services to taxonomists for standard genome sequencing and annotation.</title>
        <authorList>
            <consortium name="The Broad Institute Genomics Platform"/>
            <consortium name="The Broad Institute Genome Sequencing Center for Infectious Disease"/>
            <person name="Wu L."/>
            <person name="Ma J."/>
        </authorList>
    </citation>
    <scope>NUCLEOTIDE SEQUENCE [LARGE SCALE GENOMIC DNA]</scope>
    <source>
        <strain evidence="3">CCUG 60523</strain>
    </source>
</reference>
<dbReference type="Gene3D" id="2.60.40.1220">
    <property type="match status" value="1"/>
</dbReference>
<keyword evidence="3" id="KW-1185">Reference proteome</keyword>
<name>A0ABV8AQA0_9BACT</name>
<keyword evidence="1" id="KW-0732">Signal</keyword>
<dbReference type="SUPFAM" id="SSF74853">
    <property type="entry name" value="Lamin A/C globular tail domain"/>
    <property type="match status" value="1"/>
</dbReference>
<dbReference type="EMBL" id="JBHRZS010000006">
    <property type="protein sequence ID" value="MFC3879504.1"/>
    <property type="molecule type" value="Genomic_DNA"/>
</dbReference>
<proteinExistence type="predicted"/>
<evidence type="ECO:0000256" key="1">
    <source>
        <dbReference type="ARBA" id="ARBA00022729"/>
    </source>
</evidence>
<dbReference type="Gene3D" id="2.60.40.4070">
    <property type="match status" value="1"/>
</dbReference>